<evidence type="ECO:0000313" key="1">
    <source>
        <dbReference type="EMBL" id="KRX38909.1"/>
    </source>
</evidence>
<keyword evidence="2" id="KW-1185">Reference proteome</keyword>
<accession>A0A0V0TIQ9</accession>
<protein>
    <submittedName>
        <fullName evidence="1">Uncharacterized protein</fullName>
    </submittedName>
</protein>
<dbReference type="AlphaFoldDB" id="A0A0V0TIQ9"/>
<name>A0A0V0TIQ9_9BILA</name>
<dbReference type="OrthoDB" id="10345797at2759"/>
<gene>
    <name evidence="1" type="ORF">T05_5178</name>
</gene>
<reference evidence="1 2" key="1">
    <citation type="submission" date="2015-01" db="EMBL/GenBank/DDBJ databases">
        <title>Evolution of Trichinella species and genotypes.</title>
        <authorList>
            <person name="Korhonen P.K."/>
            <person name="Edoardo P."/>
            <person name="Giuseppe L.R."/>
            <person name="Gasser R.B."/>
        </authorList>
    </citation>
    <scope>NUCLEOTIDE SEQUENCE [LARGE SCALE GENOMIC DNA]</scope>
    <source>
        <strain evidence="1">ISS417</strain>
    </source>
</reference>
<sequence>MICYDYLFRIRKMALKQILLKMPAQGKCDLKLPWFLPPSKLLSIPTNGRSSIPFIKPPPPRNLLPRFSNIPPLFGP</sequence>
<proteinExistence type="predicted"/>
<dbReference type="Proteomes" id="UP000055048">
    <property type="component" value="Unassembled WGS sequence"/>
</dbReference>
<comment type="caution">
    <text evidence="1">The sequence shown here is derived from an EMBL/GenBank/DDBJ whole genome shotgun (WGS) entry which is preliminary data.</text>
</comment>
<evidence type="ECO:0000313" key="2">
    <source>
        <dbReference type="Proteomes" id="UP000055048"/>
    </source>
</evidence>
<organism evidence="1 2">
    <name type="scientific">Trichinella murrelli</name>
    <dbReference type="NCBI Taxonomy" id="144512"/>
    <lineage>
        <taxon>Eukaryota</taxon>
        <taxon>Metazoa</taxon>
        <taxon>Ecdysozoa</taxon>
        <taxon>Nematoda</taxon>
        <taxon>Enoplea</taxon>
        <taxon>Dorylaimia</taxon>
        <taxon>Trichinellida</taxon>
        <taxon>Trichinellidae</taxon>
        <taxon>Trichinella</taxon>
    </lineage>
</organism>
<dbReference type="EMBL" id="JYDJ01000250">
    <property type="protein sequence ID" value="KRX38909.1"/>
    <property type="molecule type" value="Genomic_DNA"/>
</dbReference>